<comment type="function">
    <text evidence="1 7">May be involved in both secretory and endocytic intracellular trafficking in the endosomal/prevacuolar compartments.</text>
</comment>
<feature type="transmembrane region" description="Helical" evidence="7">
    <location>
        <begin position="173"/>
        <end position="190"/>
    </location>
</feature>
<dbReference type="OMA" id="TIHICGW"/>
<keyword evidence="5 7" id="KW-1133">Transmembrane helix</keyword>
<keyword evidence="6 7" id="KW-0472">Membrane</keyword>
<evidence type="ECO:0000256" key="1">
    <source>
        <dbReference type="ARBA" id="ARBA00002501"/>
    </source>
</evidence>
<evidence type="ECO:0000256" key="5">
    <source>
        <dbReference type="ARBA" id="ARBA00022989"/>
    </source>
</evidence>
<sequence length="216" mass="24143">MEGVWSNVTLEELVDNLQEVDWTTRPRPLNEFFSKFSTPRNLQGKLTSRLKCNAYYYRTNYFLLVLLTLALAFARNPAALIAVAVAGFSAMCLNDSFALSLDTNLMRAIRRIHPPTAARLRGVSVHAGPRTKPGSSRSRGVILICGQDRRAVVAVLFTFSAVLWWLTSAIVTVFGALAASIVMVLAHASFRTPNLKARLNSFREEFRKVWSEYSEA</sequence>
<dbReference type="PANTHER" id="PTHR12859:SF0">
    <property type="entry name" value="PRA1 FAMILY PROTEIN"/>
    <property type="match status" value="1"/>
</dbReference>
<dbReference type="AlphaFoldDB" id="A0A1Y1I4F0"/>
<evidence type="ECO:0000256" key="2">
    <source>
        <dbReference type="ARBA" id="ARBA00004141"/>
    </source>
</evidence>
<dbReference type="EMBL" id="DF237204">
    <property type="protein sequence ID" value="GAQ85810.1"/>
    <property type="molecule type" value="Genomic_DNA"/>
</dbReference>
<dbReference type="Proteomes" id="UP000054558">
    <property type="component" value="Unassembled WGS sequence"/>
</dbReference>
<accession>A0A1Y1I4F0</accession>
<dbReference type="GO" id="GO:0005783">
    <property type="term" value="C:endoplasmic reticulum"/>
    <property type="evidence" value="ECO:0007669"/>
    <property type="project" value="UniProtKB-ARBA"/>
</dbReference>
<dbReference type="InterPro" id="IPR004895">
    <property type="entry name" value="Prenylated_rab_accept_PRA1"/>
</dbReference>
<keyword evidence="7" id="KW-0813">Transport</keyword>
<reference evidence="8 9" key="1">
    <citation type="journal article" date="2014" name="Nat. Commun.">
        <title>Klebsormidium flaccidum genome reveals primary factors for plant terrestrial adaptation.</title>
        <authorList>
            <person name="Hori K."/>
            <person name="Maruyama F."/>
            <person name="Fujisawa T."/>
            <person name="Togashi T."/>
            <person name="Yamamoto N."/>
            <person name="Seo M."/>
            <person name="Sato S."/>
            <person name="Yamada T."/>
            <person name="Mori H."/>
            <person name="Tajima N."/>
            <person name="Moriyama T."/>
            <person name="Ikeuchi M."/>
            <person name="Watanabe M."/>
            <person name="Wada H."/>
            <person name="Kobayashi K."/>
            <person name="Saito M."/>
            <person name="Masuda T."/>
            <person name="Sasaki-Sekimoto Y."/>
            <person name="Mashiguchi K."/>
            <person name="Awai K."/>
            <person name="Shimojima M."/>
            <person name="Masuda S."/>
            <person name="Iwai M."/>
            <person name="Nobusawa T."/>
            <person name="Narise T."/>
            <person name="Kondo S."/>
            <person name="Saito H."/>
            <person name="Sato R."/>
            <person name="Murakawa M."/>
            <person name="Ihara Y."/>
            <person name="Oshima-Yamada Y."/>
            <person name="Ohtaka K."/>
            <person name="Satoh M."/>
            <person name="Sonobe K."/>
            <person name="Ishii M."/>
            <person name="Ohtani R."/>
            <person name="Kanamori-Sato M."/>
            <person name="Honoki R."/>
            <person name="Miyazaki D."/>
            <person name="Mochizuki H."/>
            <person name="Umetsu J."/>
            <person name="Higashi K."/>
            <person name="Shibata D."/>
            <person name="Kamiya Y."/>
            <person name="Sato N."/>
            <person name="Nakamura Y."/>
            <person name="Tabata S."/>
            <person name="Ida S."/>
            <person name="Kurokawa K."/>
            <person name="Ohta H."/>
        </authorList>
    </citation>
    <scope>NUCLEOTIDE SEQUENCE [LARGE SCALE GENOMIC DNA]</scope>
    <source>
        <strain evidence="8 9">NIES-2285</strain>
    </source>
</reference>
<dbReference type="Pfam" id="PF03208">
    <property type="entry name" value="PRA1"/>
    <property type="match status" value="1"/>
</dbReference>
<keyword evidence="9" id="KW-1185">Reference proteome</keyword>
<proteinExistence type="inferred from homology"/>
<feature type="transmembrane region" description="Helical" evidence="7">
    <location>
        <begin position="80"/>
        <end position="101"/>
    </location>
</feature>
<evidence type="ECO:0000256" key="7">
    <source>
        <dbReference type="RuleBase" id="RU363107"/>
    </source>
</evidence>
<protein>
    <recommendedName>
        <fullName evidence="7">PRA1 family protein</fullName>
    </recommendedName>
</protein>
<organism evidence="8 9">
    <name type="scientific">Klebsormidium nitens</name>
    <name type="common">Green alga</name>
    <name type="synonym">Ulothrix nitens</name>
    <dbReference type="NCBI Taxonomy" id="105231"/>
    <lineage>
        <taxon>Eukaryota</taxon>
        <taxon>Viridiplantae</taxon>
        <taxon>Streptophyta</taxon>
        <taxon>Klebsormidiophyceae</taxon>
        <taxon>Klebsormidiales</taxon>
        <taxon>Klebsormidiaceae</taxon>
        <taxon>Klebsormidium</taxon>
    </lineage>
</organism>
<comment type="similarity">
    <text evidence="3 7">Belongs to the PRA1 family.</text>
</comment>
<evidence type="ECO:0000313" key="9">
    <source>
        <dbReference type="Proteomes" id="UP000054558"/>
    </source>
</evidence>
<evidence type="ECO:0000256" key="6">
    <source>
        <dbReference type="ARBA" id="ARBA00023136"/>
    </source>
</evidence>
<dbReference type="PANTHER" id="PTHR12859">
    <property type="entry name" value="PRA1 PROTEIN"/>
    <property type="match status" value="1"/>
</dbReference>
<evidence type="ECO:0000256" key="4">
    <source>
        <dbReference type="ARBA" id="ARBA00022692"/>
    </source>
</evidence>
<comment type="subcellular location">
    <subcellularLocation>
        <location evidence="2 7">Membrane</location>
        <topology evidence="2 7">Multi-pass membrane protein</topology>
    </subcellularLocation>
</comment>
<evidence type="ECO:0000256" key="3">
    <source>
        <dbReference type="ARBA" id="ARBA00006483"/>
    </source>
</evidence>
<name>A0A1Y1I4F0_KLENI</name>
<dbReference type="GO" id="GO:0016020">
    <property type="term" value="C:membrane"/>
    <property type="evidence" value="ECO:0000318"/>
    <property type="project" value="GO_Central"/>
</dbReference>
<feature type="transmembrane region" description="Helical" evidence="7">
    <location>
        <begin position="55"/>
        <end position="74"/>
    </location>
</feature>
<evidence type="ECO:0000313" key="8">
    <source>
        <dbReference type="EMBL" id="GAQ85810.1"/>
    </source>
</evidence>
<keyword evidence="4 7" id="KW-0812">Transmembrane</keyword>
<dbReference type="OrthoDB" id="537033at2759"/>
<gene>
    <name evidence="8" type="ORF">KFL_002550170</name>
</gene>
<dbReference type="GO" id="GO:0016192">
    <property type="term" value="P:vesicle-mediated transport"/>
    <property type="evidence" value="ECO:0007669"/>
    <property type="project" value="UniProtKB-ARBA"/>
</dbReference>